<protein>
    <submittedName>
        <fullName evidence="2">Uncharacterized protein</fullName>
    </submittedName>
</protein>
<dbReference type="EMBL" id="ML996581">
    <property type="protein sequence ID" value="KAF2754089.1"/>
    <property type="molecule type" value="Genomic_DNA"/>
</dbReference>
<dbReference type="Proteomes" id="UP000799437">
    <property type="component" value="Unassembled WGS sequence"/>
</dbReference>
<evidence type="ECO:0000313" key="2">
    <source>
        <dbReference type="EMBL" id="KAF2754089.1"/>
    </source>
</evidence>
<reference evidence="2" key="1">
    <citation type="journal article" date="2020" name="Stud. Mycol.">
        <title>101 Dothideomycetes genomes: a test case for predicting lifestyles and emergence of pathogens.</title>
        <authorList>
            <person name="Haridas S."/>
            <person name="Albert R."/>
            <person name="Binder M."/>
            <person name="Bloem J."/>
            <person name="Labutti K."/>
            <person name="Salamov A."/>
            <person name="Andreopoulos B."/>
            <person name="Baker S."/>
            <person name="Barry K."/>
            <person name="Bills G."/>
            <person name="Bluhm B."/>
            <person name="Cannon C."/>
            <person name="Castanera R."/>
            <person name="Culley D."/>
            <person name="Daum C."/>
            <person name="Ezra D."/>
            <person name="Gonzalez J."/>
            <person name="Henrissat B."/>
            <person name="Kuo A."/>
            <person name="Liang C."/>
            <person name="Lipzen A."/>
            <person name="Lutzoni F."/>
            <person name="Magnuson J."/>
            <person name="Mondo S."/>
            <person name="Nolan M."/>
            <person name="Ohm R."/>
            <person name="Pangilinan J."/>
            <person name="Park H.-J."/>
            <person name="Ramirez L."/>
            <person name="Alfaro M."/>
            <person name="Sun H."/>
            <person name="Tritt A."/>
            <person name="Yoshinaga Y."/>
            <person name="Zwiers L.-H."/>
            <person name="Turgeon B."/>
            <person name="Goodwin S."/>
            <person name="Spatafora J."/>
            <person name="Crous P."/>
            <person name="Grigoriev I."/>
        </authorList>
    </citation>
    <scope>NUCLEOTIDE SEQUENCE</scope>
    <source>
        <strain evidence="2">CBS 121739</strain>
    </source>
</reference>
<name>A0A6A6VW58_9PEZI</name>
<dbReference type="AlphaFoldDB" id="A0A6A6VW58"/>
<dbReference type="RefSeq" id="XP_033596540.1">
    <property type="nucleotide sequence ID" value="XM_033745780.1"/>
</dbReference>
<feature type="region of interest" description="Disordered" evidence="1">
    <location>
        <begin position="23"/>
        <end position="44"/>
    </location>
</feature>
<dbReference type="GeneID" id="54486834"/>
<evidence type="ECO:0000256" key="1">
    <source>
        <dbReference type="SAM" id="MobiDB-lite"/>
    </source>
</evidence>
<gene>
    <name evidence="2" type="ORF">EJ05DRAFT_489354</name>
</gene>
<sequence>MLEVNKCDSKNLGAVTAPQICITEGESSESRESAPEYSEEQPPQYADVASSLRSLLEGCPKDIVSVPMVSSTEVRSFKNWIRNKHEVVTNVHVRRMTRDHYRKHYAHDAQGEYIGTDKAAVDAALVFVPNKSTPDDMLAQVRKVAFGREHRNEDFQGWGYGAGDGGG</sequence>
<accession>A0A6A6VW58</accession>
<keyword evidence="3" id="KW-1185">Reference proteome</keyword>
<proteinExistence type="predicted"/>
<evidence type="ECO:0000313" key="3">
    <source>
        <dbReference type="Proteomes" id="UP000799437"/>
    </source>
</evidence>
<dbReference type="OrthoDB" id="4158258at2759"/>
<organism evidence="2 3">
    <name type="scientific">Pseudovirgaria hyperparasitica</name>
    <dbReference type="NCBI Taxonomy" id="470096"/>
    <lineage>
        <taxon>Eukaryota</taxon>
        <taxon>Fungi</taxon>
        <taxon>Dikarya</taxon>
        <taxon>Ascomycota</taxon>
        <taxon>Pezizomycotina</taxon>
        <taxon>Dothideomycetes</taxon>
        <taxon>Dothideomycetes incertae sedis</taxon>
        <taxon>Acrospermales</taxon>
        <taxon>Acrospermaceae</taxon>
        <taxon>Pseudovirgaria</taxon>
    </lineage>
</organism>